<dbReference type="InterPro" id="IPR027417">
    <property type="entry name" value="P-loop_NTPase"/>
</dbReference>
<dbReference type="SUPFAM" id="SSF52540">
    <property type="entry name" value="P-loop containing nucleoside triphosphate hydrolases"/>
    <property type="match status" value="1"/>
</dbReference>
<dbReference type="AlphaFoldDB" id="A0A421B6H0"/>
<dbReference type="OrthoDB" id="3237545at2"/>
<gene>
    <name evidence="1" type="ORF">CLV68_0455</name>
</gene>
<evidence type="ECO:0008006" key="3">
    <source>
        <dbReference type="Google" id="ProtNLM"/>
    </source>
</evidence>
<sequence>MSNTVDDWERGRGRPSGVNRVAAAVLATPPRLGRVRLVAIDGPSGSGKSTYAAELAAQIPDSRLVSTDEFATWDDPIAWWPRLVAGVFHPLGAGRPGRYRRTQWVNGKPGPGDWVDVPVPGTLLVEGVSSGRRSIMSSLSALIWCELPDPLRRLERAVARDGADSRAELVRWQAFESGWYPVDRTRDRASIVVLCDRSRTSSVR</sequence>
<organism evidence="1 2">
    <name type="scientific">Actinokineospora cianjurensis</name>
    <dbReference type="NCBI Taxonomy" id="585224"/>
    <lineage>
        <taxon>Bacteria</taxon>
        <taxon>Bacillati</taxon>
        <taxon>Actinomycetota</taxon>
        <taxon>Actinomycetes</taxon>
        <taxon>Pseudonocardiales</taxon>
        <taxon>Pseudonocardiaceae</taxon>
        <taxon>Actinokineospora</taxon>
    </lineage>
</organism>
<comment type="caution">
    <text evidence="1">The sequence shown here is derived from an EMBL/GenBank/DDBJ whole genome shotgun (WGS) entry which is preliminary data.</text>
</comment>
<keyword evidence="2" id="KW-1185">Reference proteome</keyword>
<proteinExistence type="predicted"/>
<protein>
    <recommendedName>
        <fullName evidence="3">(d)CMP kinase</fullName>
    </recommendedName>
</protein>
<accession>A0A421B6H0</accession>
<name>A0A421B6H0_9PSEU</name>
<evidence type="ECO:0000313" key="1">
    <source>
        <dbReference type="EMBL" id="RLK59964.1"/>
    </source>
</evidence>
<dbReference type="Gene3D" id="3.40.50.300">
    <property type="entry name" value="P-loop containing nucleotide triphosphate hydrolases"/>
    <property type="match status" value="1"/>
</dbReference>
<dbReference type="Proteomes" id="UP000282454">
    <property type="component" value="Unassembled WGS sequence"/>
</dbReference>
<evidence type="ECO:0000313" key="2">
    <source>
        <dbReference type="Proteomes" id="UP000282454"/>
    </source>
</evidence>
<reference evidence="1 2" key="1">
    <citation type="submission" date="2018-10" db="EMBL/GenBank/DDBJ databases">
        <title>Genomic Encyclopedia of Archaeal and Bacterial Type Strains, Phase II (KMG-II): from individual species to whole genera.</title>
        <authorList>
            <person name="Goeker M."/>
        </authorList>
    </citation>
    <scope>NUCLEOTIDE SEQUENCE [LARGE SCALE GENOMIC DNA]</scope>
    <source>
        <strain evidence="1 2">DSM 45657</strain>
    </source>
</reference>
<dbReference type="EMBL" id="RCDD01000001">
    <property type="protein sequence ID" value="RLK59964.1"/>
    <property type="molecule type" value="Genomic_DNA"/>
</dbReference>